<dbReference type="AlphaFoldDB" id="A0A7G6RH30"/>
<evidence type="ECO:0000313" key="3">
    <source>
        <dbReference type="Proteomes" id="UP000515518"/>
    </source>
</evidence>
<proteinExistence type="predicted"/>
<organism evidence="2 3">
    <name type="scientific">Rhizobium leguminosarum bv. viciae</name>
    <dbReference type="NCBI Taxonomy" id="387"/>
    <lineage>
        <taxon>Bacteria</taxon>
        <taxon>Pseudomonadati</taxon>
        <taxon>Pseudomonadota</taxon>
        <taxon>Alphaproteobacteria</taxon>
        <taxon>Hyphomicrobiales</taxon>
        <taxon>Rhizobiaceae</taxon>
        <taxon>Rhizobium/Agrobacterium group</taxon>
        <taxon>Rhizobium</taxon>
    </lineage>
</organism>
<name>A0A7G6RH30_RHILV</name>
<evidence type="ECO:0000256" key="1">
    <source>
        <dbReference type="SAM" id="MobiDB-lite"/>
    </source>
</evidence>
<accession>A0A7G6RH30</accession>
<gene>
    <name evidence="2" type="ORF">HB770_20975</name>
</gene>
<sequence>MTTFEEWYSLYPRKKARGDAKKAWDQMTVKQGNSPDDIMARPDAQSRRSHAPRPAVHSIPRDLASR</sequence>
<evidence type="ECO:0000313" key="2">
    <source>
        <dbReference type="EMBL" id="QND41562.1"/>
    </source>
</evidence>
<feature type="region of interest" description="Disordered" evidence="1">
    <location>
        <begin position="17"/>
        <end position="66"/>
    </location>
</feature>
<dbReference type="EMBL" id="CP050549">
    <property type="protein sequence ID" value="QND41562.1"/>
    <property type="molecule type" value="Genomic_DNA"/>
</dbReference>
<reference evidence="3" key="1">
    <citation type="journal article" date="2020" name="Mol. Plant Microbe">
        <title>Rhizobial microsymbionts of the narrowly endemic Oxytropis species growing in Kamchatka are characterized by significant genetic diversity and possess a set of genes that are associated with T3SS and T6SS secretion systems and can affect the development of symbiosis.</title>
        <authorList>
            <person name="Safronova V."/>
            <person name="Guro P."/>
            <person name="Sazanova A."/>
            <person name="Kuznetsova I."/>
            <person name="Belimov A."/>
            <person name="Yakubov V."/>
            <person name="Chirak E."/>
            <person name="Afonin A."/>
            <person name="Gogolev Y."/>
            <person name="Andronov E."/>
            <person name="Tikhonovich I."/>
        </authorList>
    </citation>
    <scope>NUCLEOTIDE SEQUENCE [LARGE SCALE GENOMIC DNA]</scope>
    <source>
        <strain evidence="3">RCAM0610</strain>
    </source>
</reference>
<protein>
    <submittedName>
        <fullName evidence="2">Uncharacterized protein</fullName>
    </submittedName>
</protein>
<dbReference type="Proteomes" id="UP000515518">
    <property type="component" value="Chromosome"/>
</dbReference>